<feature type="domain" description="Flagellar basal-body/hook protein C-terminal" evidence="9">
    <location>
        <begin position="450"/>
        <end position="486"/>
    </location>
</feature>
<organism evidence="11 12">
    <name type="scientific">Amphiplicatus metriothermophilus</name>
    <dbReference type="NCBI Taxonomy" id="1519374"/>
    <lineage>
        <taxon>Bacteria</taxon>
        <taxon>Pseudomonadati</taxon>
        <taxon>Pseudomonadota</taxon>
        <taxon>Alphaproteobacteria</taxon>
        <taxon>Parvularculales</taxon>
        <taxon>Parvularculaceae</taxon>
        <taxon>Amphiplicatus</taxon>
    </lineage>
</organism>
<dbReference type="AlphaFoldDB" id="A0A239PLP5"/>
<evidence type="ECO:0000256" key="7">
    <source>
        <dbReference type="SAM" id="Coils"/>
    </source>
</evidence>
<dbReference type="GO" id="GO:0005198">
    <property type="term" value="F:structural molecule activity"/>
    <property type="evidence" value="ECO:0007669"/>
    <property type="project" value="InterPro"/>
</dbReference>
<comment type="subcellular location">
    <subcellularLocation>
        <location evidence="1">Bacterial flagellum basal body</location>
    </subcellularLocation>
    <subcellularLocation>
        <location evidence="2">Secreted</location>
    </subcellularLocation>
</comment>
<gene>
    <name evidence="11" type="ORF">SAMN06297382_0760</name>
</gene>
<dbReference type="OrthoDB" id="7181295at2"/>
<protein>
    <recommendedName>
        <fullName evidence="4">Flagellar hook-associated protein 1</fullName>
    </recommendedName>
</protein>
<evidence type="ECO:0000313" key="12">
    <source>
        <dbReference type="Proteomes" id="UP000198346"/>
    </source>
</evidence>
<evidence type="ECO:0000256" key="3">
    <source>
        <dbReference type="ARBA" id="ARBA00009677"/>
    </source>
</evidence>
<dbReference type="InterPro" id="IPR010930">
    <property type="entry name" value="Flg_bb/hook_C_dom"/>
</dbReference>
<evidence type="ECO:0000256" key="1">
    <source>
        <dbReference type="ARBA" id="ARBA00004117"/>
    </source>
</evidence>
<dbReference type="Proteomes" id="UP000198346">
    <property type="component" value="Unassembled WGS sequence"/>
</dbReference>
<keyword evidence="6" id="KW-0975">Bacterial flagellum</keyword>
<dbReference type="InterPro" id="IPR002371">
    <property type="entry name" value="FlgK"/>
</dbReference>
<dbReference type="SUPFAM" id="SSF64518">
    <property type="entry name" value="Phase 1 flagellin"/>
    <property type="match status" value="1"/>
</dbReference>
<dbReference type="GO" id="GO:0009424">
    <property type="term" value="C:bacterial-type flagellum hook"/>
    <property type="evidence" value="ECO:0007669"/>
    <property type="project" value="InterPro"/>
</dbReference>
<dbReference type="PANTHER" id="PTHR30033">
    <property type="entry name" value="FLAGELLAR HOOK-ASSOCIATED PROTEIN 1"/>
    <property type="match status" value="1"/>
</dbReference>
<keyword evidence="7" id="KW-0175">Coiled coil</keyword>
<evidence type="ECO:0000256" key="5">
    <source>
        <dbReference type="ARBA" id="ARBA00022525"/>
    </source>
</evidence>
<dbReference type="Pfam" id="PF06429">
    <property type="entry name" value="Flg_bbr_C"/>
    <property type="match status" value="1"/>
</dbReference>
<evidence type="ECO:0000256" key="2">
    <source>
        <dbReference type="ARBA" id="ARBA00004613"/>
    </source>
</evidence>
<name>A0A239PLP5_9PROT</name>
<comment type="similarity">
    <text evidence="3">Belongs to the flagella basal body rod proteins family.</text>
</comment>
<dbReference type="InterPro" id="IPR001444">
    <property type="entry name" value="Flag_bb_rod_N"/>
</dbReference>
<dbReference type="GO" id="GO:0009425">
    <property type="term" value="C:bacterial-type flagellum basal body"/>
    <property type="evidence" value="ECO:0007669"/>
    <property type="project" value="UniProtKB-SubCell"/>
</dbReference>
<evidence type="ECO:0000259" key="10">
    <source>
        <dbReference type="Pfam" id="PF22638"/>
    </source>
</evidence>
<evidence type="ECO:0000256" key="4">
    <source>
        <dbReference type="ARBA" id="ARBA00016244"/>
    </source>
</evidence>
<keyword evidence="11" id="KW-0969">Cilium</keyword>
<keyword evidence="11" id="KW-0282">Flagellum</keyword>
<dbReference type="PANTHER" id="PTHR30033:SF1">
    <property type="entry name" value="FLAGELLAR HOOK-ASSOCIATED PROTEIN 1"/>
    <property type="match status" value="1"/>
</dbReference>
<evidence type="ECO:0000313" key="11">
    <source>
        <dbReference type="EMBL" id="SNT68259.1"/>
    </source>
</evidence>
<dbReference type="Pfam" id="PF00460">
    <property type="entry name" value="Flg_bb_rod"/>
    <property type="match status" value="1"/>
</dbReference>
<reference evidence="11 12" key="1">
    <citation type="submission" date="2017-07" db="EMBL/GenBank/DDBJ databases">
        <authorList>
            <person name="Sun Z.S."/>
            <person name="Albrecht U."/>
            <person name="Echele G."/>
            <person name="Lee C.C."/>
        </authorList>
    </citation>
    <scope>NUCLEOTIDE SEQUENCE [LARGE SCALE GENOMIC DNA]</scope>
    <source>
        <strain evidence="11 12">CGMCC 1.12710</strain>
    </source>
</reference>
<evidence type="ECO:0000259" key="8">
    <source>
        <dbReference type="Pfam" id="PF00460"/>
    </source>
</evidence>
<dbReference type="RefSeq" id="WP_089411215.1">
    <property type="nucleotide sequence ID" value="NZ_FZQA01000001.1"/>
</dbReference>
<dbReference type="EMBL" id="FZQA01000001">
    <property type="protein sequence ID" value="SNT68259.1"/>
    <property type="molecule type" value="Genomic_DNA"/>
</dbReference>
<accession>A0A239PLP5</accession>
<sequence length="488" mass="50014">MTLSSALTNATSGLAAAQRRADVVSNNIANALTPGYARRDISVSERTVAGRGAGVAVDGETRASDPVLSRDRRAAEGALGRDRAIASARAELNGALGELDDPFNLFSRYQALETALRAFSETPESVAHQAQTLDAAKSLATTLNQLSGKAQALREDADAQIAREVGFVNAALKQVEQLNDDISKAAGSGRDVSALLDQRKKLIDEISAIIPVRELPRDQGKVDLITQEGAFLIAGTAREIQFAQTHTITADLDYAGGAGALSGLSVDGIDITPGGPGGLALAQGSLAGHFAVRDEIVPAFQAQIDGLARDLIERFTDIDATLPAGAPGLFTDAGGPIDPLAEKGLAGRIAVNAAADPDQGGALFRLRDGLGAAAPGPAADSTYARAQLDALVAKRALPPGVGLTGTQSAAEAAAGVATIVGSARIVAETGLAGAQARADAIIDAETAAIGVDTDAELQNLLVIEQAYAANARVIQTIQRLFDTLTEIL</sequence>
<feature type="coiled-coil region" evidence="7">
    <location>
        <begin position="136"/>
        <end position="163"/>
    </location>
</feature>
<evidence type="ECO:0000259" key="9">
    <source>
        <dbReference type="Pfam" id="PF06429"/>
    </source>
</evidence>
<dbReference type="GO" id="GO:0044780">
    <property type="term" value="P:bacterial-type flagellum assembly"/>
    <property type="evidence" value="ECO:0007669"/>
    <property type="project" value="InterPro"/>
</dbReference>
<keyword evidence="11" id="KW-0966">Cell projection</keyword>
<keyword evidence="12" id="KW-1185">Reference proteome</keyword>
<evidence type="ECO:0000256" key="6">
    <source>
        <dbReference type="ARBA" id="ARBA00023143"/>
    </source>
</evidence>
<dbReference type="NCBIfam" id="TIGR02492">
    <property type="entry name" value="flgK_ends"/>
    <property type="match status" value="1"/>
</dbReference>
<dbReference type="GO" id="GO:0005576">
    <property type="term" value="C:extracellular region"/>
    <property type="evidence" value="ECO:0007669"/>
    <property type="project" value="UniProtKB-SubCell"/>
</dbReference>
<dbReference type="InterPro" id="IPR053927">
    <property type="entry name" value="FlgK_helical"/>
</dbReference>
<keyword evidence="5" id="KW-0964">Secreted</keyword>
<feature type="domain" description="Flagellar hook-associated protein FlgK helical" evidence="10">
    <location>
        <begin position="104"/>
        <end position="318"/>
    </location>
</feature>
<feature type="domain" description="Flagellar basal body rod protein N-terminal" evidence="8">
    <location>
        <begin position="8"/>
        <end position="36"/>
    </location>
</feature>
<dbReference type="Pfam" id="PF22638">
    <property type="entry name" value="FlgK_D1"/>
    <property type="match status" value="1"/>
</dbReference>
<proteinExistence type="inferred from homology"/>